<proteinExistence type="predicted"/>
<dbReference type="AlphaFoldDB" id="A0A328TCS0"/>
<accession>A0A328TCS0</accession>
<name>A0A328TCS0_9GAMM</name>
<gene>
    <name evidence="1" type="ORF">ACZ87_03930</name>
</gene>
<keyword evidence="2" id="KW-1185">Reference proteome</keyword>
<evidence type="ECO:0000313" key="1">
    <source>
        <dbReference type="EMBL" id="RAP67660.1"/>
    </source>
</evidence>
<reference evidence="1" key="1">
    <citation type="submission" date="2018-04" db="EMBL/GenBank/DDBJ databases">
        <title>Genomes of the Obligate Erwinia dacicola and Facultative Enterobacter sp. OLF Endosymbionts of the Olive Fruit fly, Bactrocera oleae.</title>
        <authorList>
            <person name="Estes A.M."/>
            <person name="Hearn D.J."/>
            <person name="Agarwal S."/>
            <person name="Pierson E.A."/>
            <person name="Dunning-Hotopp J.C."/>
        </authorList>
    </citation>
    <scope>NUCLEOTIDE SEQUENCE [LARGE SCALE GENOMIC DNA]</scope>
    <source>
        <strain evidence="1">Oroville</strain>
    </source>
</reference>
<evidence type="ECO:0000313" key="2">
    <source>
        <dbReference type="Proteomes" id="UP000244334"/>
    </source>
</evidence>
<protein>
    <submittedName>
        <fullName evidence="1">ISPsy3 transposase</fullName>
    </submittedName>
</protein>
<dbReference type="Proteomes" id="UP000244334">
    <property type="component" value="Unassembled WGS sequence"/>
</dbReference>
<comment type="caution">
    <text evidence="1">The sequence shown here is derived from an EMBL/GenBank/DDBJ whole genome shotgun (WGS) entry which is preliminary data.</text>
</comment>
<dbReference type="EMBL" id="LJAM02000890">
    <property type="protein sequence ID" value="RAP67660.1"/>
    <property type="molecule type" value="Genomic_DNA"/>
</dbReference>
<organism evidence="1 2">
    <name type="scientific">Candidatus Erwinia dacicola</name>
    <dbReference type="NCBI Taxonomy" id="252393"/>
    <lineage>
        <taxon>Bacteria</taxon>
        <taxon>Pseudomonadati</taxon>
        <taxon>Pseudomonadota</taxon>
        <taxon>Gammaproteobacteria</taxon>
        <taxon>Enterobacterales</taxon>
        <taxon>Erwiniaceae</taxon>
        <taxon>Erwinia</taxon>
    </lineage>
</organism>
<feature type="non-terminal residue" evidence="1">
    <location>
        <position position="1"/>
    </location>
</feature>
<sequence>GAVVHHYLDHRTGKHKRQTLSQKEMMVRYSGFLANRKRGSVLPKVYEALEMTPRKKPEKPGFVVLMKGFLGTDPYIMYPVRRSAAFCRRTGRNTGDGITVGKVMWNGEKAMAADA</sequence>